<dbReference type="PANTHER" id="PTHR12161">
    <property type="entry name" value="IST1 FAMILY MEMBER"/>
    <property type="match status" value="1"/>
</dbReference>
<dbReference type="Pfam" id="PF03398">
    <property type="entry name" value="Ist1"/>
    <property type="match status" value="1"/>
</dbReference>
<comment type="caution">
    <text evidence="2">The sequence shown here is derived from an EMBL/GenBank/DDBJ whole genome shotgun (WGS) entry which is preliminary data.</text>
</comment>
<accession>A0AAP0QRE9</accession>
<evidence type="ECO:0008006" key="4">
    <source>
        <dbReference type="Google" id="ProtNLM"/>
    </source>
</evidence>
<dbReference type="GO" id="GO:0015031">
    <property type="term" value="P:protein transport"/>
    <property type="evidence" value="ECO:0007669"/>
    <property type="project" value="InterPro"/>
</dbReference>
<comment type="similarity">
    <text evidence="1">Belongs to the IST1 family.</text>
</comment>
<keyword evidence="3" id="KW-1185">Reference proteome</keyword>
<name>A0AAP0QRE9_9ROSI</name>
<dbReference type="InterPro" id="IPR042277">
    <property type="entry name" value="IST1-like"/>
</dbReference>
<dbReference type="EMBL" id="JBCGBO010000004">
    <property type="protein sequence ID" value="KAK9209291.1"/>
    <property type="molecule type" value="Genomic_DNA"/>
</dbReference>
<reference evidence="2 3" key="1">
    <citation type="submission" date="2024-05" db="EMBL/GenBank/DDBJ databases">
        <title>Haplotype-resolved chromosome-level genome assembly of Huyou (Citrus changshanensis).</title>
        <authorList>
            <person name="Miao C."/>
            <person name="Chen W."/>
            <person name="Wu Y."/>
            <person name="Wang L."/>
            <person name="Zhao S."/>
            <person name="Grierson D."/>
            <person name="Xu C."/>
            <person name="Chen K."/>
        </authorList>
    </citation>
    <scope>NUCLEOTIDE SEQUENCE [LARGE SCALE GENOMIC DNA]</scope>
    <source>
        <strain evidence="2">01-14</strain>
        <tissue evidence="2">Leaf</tissue>
    </source>
</reference>
<evidence type="ECO:0000256" key="1">
    <source>
        <dbReference type="ARBA" id="ARBA00005536"/>
    </source>
</evidence>
<proteinExistence type="inferred from homology"/>
<evidence type="ECO:0000313" key="2">
    <source>
        <dbReference type="EMBL" id="KAK9209291.1"/>
    </source>
</evidence>
<organism evidence="2 3">
    <name type="scientific">Citrus x changshan-huyou</name>
    <dbReference type="NCBI Taxonomy" id="2935761"/>
    <lineage>
        <taxon>Eukaryota</taxon>
        <taxon>Viridiplantae</taxon>
        <taxon>Streptophyta</taxon>
        <taxon>Embryophyta</taxon>
        <taxon>Tracheophyta</taxon>
        <taxon>Spermatophyta</taxon>
        <taxon>Magnoliopsida</taxon>
        <taxon>eudicotyledons</taxon>
        <taxon>Gunneridae</taxon>
        <taxon>Pentapetalae</taxon>
        <taxon>rosids</taxon>
        <taxon>malvids</taxon>
        <taxon>Sapindales</taxon>
        <taxon>Rutaceae</taxon>
        <taxon>Aurantioideae</taxon>
        <taxon>Citrus</taxon>
    </lineage>
</organism>
<sequence length="311" mass="35826">MVLFDLLHSVMAWAKASRLKKSTKWNSLMKQVQSVQFRLSALKKRKESMLRQSRNDIAQLLQNHQHQKALYRVKQLYRDQCLLAAYDQIEHCCQCIATNMPHIRSHRCSSSLECLPGDVIEAMSSLVFAASRCGELPELNTMRNLLKRRFGNVELKENLVNAKMKHNLCISFVPNDEKLQLIKKIAEENGIQLGFQNFGTISAHSQTDSNSRHHKKIAVQMDQQKALPSAMRSSTRKCDPLKENGSSVSFKNCRSLDSSIDKLKEKKGKLSGHVHPNLPDYEEIVAELTDLKVEHKRRLQRKHFSFFLEMR</sequence>
<dbReference type="Proteomes" id="UP001428341">
    <property type="component" value="Unassembled WGS sequence"/>
</dbReference>
<protein>
    <recommendedName>
        <fullName evidence="4">IST1-like protein</fullName>
    </recommendedName>
</protein>
<dbReference type="Gene3D" id="1.20.1260.60">
    <property type="entry name" value="Vacuolar protein sorting-associated protein Ist1"/>
    <property type="match status" value="1"/>
</dbReference>
<dbReference type="InterPro" id="IPR005061">
    <property type="entry name" value="Ist1"/>
</dbReference>
<dbReference type="PANTHER" id="PTHR12161:SF58">
    <property type="entry name" value="REGULATOR OF VPS4 ACTIVITY IN THE MVB PATHWAY PROTEIN"/>
    <property type="match status" value="1"/>
</dbReference>
<gene>
    <name evidence="2" type="ORF">WN944_001656</name>
</gene>
<evidence type="ECO:0000313" key="3">
    <source>
        <dbReference type="Proteomes" id="UP001428341"/>
    </source>
</evidence>
<dbReference type="AlphaFoldDB" id="A0AAP0QRE9"/>